<comment type="caution">
    <text evidence="2">The sequence shown here is derived from an EMBL/GenBank/DDBJ whole genome shotgun (WGS) entry which is preliminary data.</text>
</comment>
<dbReference type="Gene3D" id="3.20.20.70">
    <property type="entry name" value="Aldolase class I"/>
    <property type="match status" value="1"/>
</dbReference>
<dbReference type="RefSeq" id="WP_187467823.1">
    <property type="nucleotide sequence ID" value="NZ_JACSIT010000141.1"/>
</dbReference>
<evidence type="ECO:0000313" key="3">
    <source>
        <dbReference type="Proteomes" id="UP000650081"/>
    </source>
</evidence>
<dbReference type="PANTHER" id="PTHR43665">
    <property type="entry name" value="ISOPENTENYL-DIPHOSPHATE DELTA-ISOMERASE"/>
    <property type="match status" value="1"/>
</dbReference>
<dbReference type="GO" id="GO:0010181">
    <property type="term" value="F:FMN binding"/>
    <property type="evidence" value="ECO:0007669"/>
    <property type="project" value="InterPro"/>
</dbReference>
<accession>A0A923TED6</accession>
<dbReference type="PANTHER" id="PTHR43665:SF1">
    <property type="entry name" value="ISOPENTENYL-DIPHOSPHATE DELTA-ISOMERASE"/>
    <property type="match status" value="1"/>
</dbReference>
<keyword evidence="3" id="KW-1185">Reference proteome</keyword>
<gene>
    <name evidence="2" type="ORF">H9S92_16670</name>
</gene>
<dbReference type="InterPro" id="IPR013785">
    <property type="entry name" value="Aldolase_TIM"/>
</dbReference>
<dbReference type="SUPFAM" id="SSF51395">
    <property type="entry name" value="FMN-linked oxidoreductases"/>
    <property type="match status" value="1"/>
</dbReference>
<dbReference type="AlphaFoldDB" id="A0A923TED6"/>
<evidence type="ECO:0000313" key="2">
    <source>
        <dbReference type="EMBL" id="MBC6995802.1"/>
    </source>
</evidence>
<reference evidence="2" key="1">
    <citation type="submission" date="2020-08" db="EMBL/GenBank/DDBJ databases">
        <title>Lewinella bacteria from marine environments.</title>
        <authorList>
            <person name="Zhong Y."/>
        </authorList>
    </citation>
    <scope>NUCLEOTIDE SEQUENCE</scope>
    <source>
        <strain evidence="2">KCTC 42187</strain>
    </source>
</reference>
<dbReference type="EMBL" id="JACSIT010000141">
    <property type="protein sequence ID" value="MBC6995802.1"/>
    <property type="molecule type" value="Genomic_DNA"/>
</dbReference>
<dbReference type="Proteomes" id="UP000650081">
    <property type="component" value="Unassembled WGS sequence"/>
</dbReference>
<dbReference type="GO" id="GO:0008299">
    <property type="term" value="P:isoprenoid biosynthetic process"/>
    <property type="evidence" value="ECO:0007669"/>
    <property type="project" value="InterPro"/>
</dbReference>
<sequence>MSEKNAGTLPPQPAEDPTAERRKEDHIELAFRSQVEALGLDPRFDYEPLLAAHPAPGSLTPVSFGQKQLRAPLWVSSMTGGTEKAFVINHNLARACAEFGLGMGLGSCRPLLYGHERLRDFDVRPITGDDVPLYANLGVAQIQDLLDAGRAGEIQQLVEALRVDGLIVHVNPLQEALQPEGDRFRVSPLATIEALLAALPELAVIVKEVGQGMGPASLRALLRLPLLAIDTAAGGGTNFSKLELFRSDDLDREAFGPLTRVGHTAAEMVQTVNALLAESSTGARPQVQCKSLIVSGGVANFLDGYYLTKQSTLLAIYGQASAFLRYAREDYPTLRRYVASQVRGLELAEAYLRPRF</sequence>
<dbReference type="GO" id="GO:0004452">
    <property type="term" value="F:isopentenyl-diphosphate delta-isomerase activity"/>
    <property type="evidence" value="ECO:0007669"/>
    <property type="project" value="InterPro"/>
</dbReference>
<name>A0A923TED6_9BACT</name>
<organism evidence="2 3">
    <name type="scientific">Neolewinella lacunae</name>
    <dbReference type="NCBI Taxonomy" id="1517758"/>
    <lineage>
        <taxon>Bacteria</taxon>
        <taxon>Pseudomonadati</taxon>
        <taxon>Bacteroidota</taxon>
        <taxon>Saprospiria</taxon>
        <taxon>Saprospirales</taxon>
        <taxon>Lewinellaceae</taxon>
        <taxon>Neolewinella</taxon>
    </lineage>
</organism>
<dbReference type="InterPro" id="IPR011179">
    <property type="entry name" value="IPdP_isomerase"/>
</dbReference>
<feature type="region of interest" description="Disordered" evidence="1">
    <location>
        <begin position="1"/>
        <end position="24"/>
    </location>
</feature>
<proteinExistence type="predicted"/>
<evidence type="ECO:0000256" key="1">
    <source>
        <dbReference type="SAM" id="MobiDB-lite"/>
    </source>
</evidence>
<protein>
    <submittedName>
        <fullName evidence="2">Isopentenyl-diphosphate delta-isomerase</fullName>
    </submittedName>
</protein>